<gene>
    <name evidence="3" type="ORF">Tci_040222</name>
</gene>
<organism evidence="3">
    <name type="scientific">Tanacetum cinerariifolium</name>
    <name type="common">Dalmatian daisy</name>
    <name type="synonym">Chrysanthemum cinerariifolium</name>
    <dbReference type="NCBI Taxonomy" id="118510"/>
    <lineage>
        <taxon>Eukaryota</taxon>
        <taxon>Viridiplantae</taxon>
        <taxon>Streptophyta</taxon>
        <taxon>Embryophyta</taxon>
        <taxon>Tracheophyta</taxon>
        <taxon>Spermatophyta</taxon>
        <taxon>Magnoliopsida</taxon>
        <taxon>eudicotyledons</taxon>
        <taxon>Gunneridae</taxon>
        <taxon>Pentapetalae</taxon>
        <taxon>asterids</taxon>
        <taxon>campanulids</taxon>
        <taxon>Asterales</taxon>
        <taxon>Asteraceae</taxon>
        <taxon>Asteroideae</taxon>
        <taxon>Anthemideae</taxon>
        <taxon>Anthemidinae</taxon>
        <taxon>Tanacetum</taxon>
    </lineage>
</organism>
<protein>
    <submittedName>
        <fullName evidence="3">Uncharacterized protein</fullName>
    </submittedName>
</protein>
<sequence>MGRSGCSFWYCSGGLECTGDSVGKGMRIRRMNRLRLSRVLKFRGGKQNKIYKIDMDHANKVLSMQKDEIEPVEVQEVVDVVTTAKLITKVVTVANETVTAARVVISDPKEDSTTSTSIIIHETKSKDKGKGILVKEPKPLKKKQQIKMDEEYARMLHAELNQDINWDVAIDHVKLKAKEDPAEESRALQTINETLTEKAAKRRKLNKEVEDLKRHLEIIPNEGNDVYTEATPLARKVTVVDYEIIEINNKPYYKIIRPDGSYQLYISFLDLLKNFDREDLKALWNLVKESLEESKDYTWSSKGQELEATGIMWCAYHNIYNHVADFVSGKKASAIRPLLFTVEALEARELELRRVSLALTLFYLDSKSLVGLSLGKEIRVYKDGRAQELNPIQVSLYQSPQYRSPYQSQQYSTNQPLTPLLITYPSNDYQSLVHHNIYPPHPSIHQLEYAPTVNHKRKQLEFPQQDSSLTVLVFKQGDAPINAINHMMSFLSAVVTSRYPTTNNKLRNSLNPRQQATINDGRVTLQPLQGRQISTRTYTLRGSRSNFRKQRIVICYNFKGEVHMSKQCIKPKGNGMMLDLGNAKGQATQTVITHNGAYQVNDLDTYDSDCDELNTAKVALMANLSQYGSDVLPEIHNPDNMDNNMINQGVQAMPSSEQSSINAMIDRLKQTLSEQLQEKESLIKTFTVPKNDFKKEESRNVDREIALEKKIKYLDNIVYKRHQSAQTVHMLTKPNFFYDHTTKQALGFQNPLYLKKSQQLEPKLYDGNVIKNTYPITIPDSEETLMLVEENPSHSCTSTRVEVPKELPKVSMEKGLIIAALKDELRKLKGKASVDNVVTTYNIATEMLKIDVKPIALRLLNNRTAHSDYLRLTQEQAVIFKKVVPSGNTKKDKIQRPPSSTQKNKVEPQPRTVKSSLKNKNCAVEPKGTAIVQHYKFNANSELICVKCNGCMLSDNHDFFVLNVTNNVNARPKSKSVKKT</sequence>
<feature type="coiled-coil region" evidence="1">
    <location>
        <begin position="188"/>
        <end position="215"/>
    </location>
</feature>
<dbReference type="AlphaFoldDB" id="A0A6L2M6N4"/>
<keyword evidence="1" id="KW-0175">Coiled coil</keyword>
<evidence type="ECO:0000256" key="2">
    <source>
        <dbReference type="SAM" id="MobiDB-lite"/>
    </source>
</evidence>
<proteinExistence type="predicted"/>
<evidence type="ECO:0000256" key="1">
    <source>
        <dbReference type="SAM" id="Coils"/>
    </source>
</evidence>
<dbReference type="EMBL" id="BKCJ010005712">
    <property type="protein sequence ID" value="GEU68244.1"/>
    <property type="molecule type" value="Genomic_DNA"/>
</dbReference>
<reference evidence="3" key="1">
    <citation type="journal article" date="2019" name="Sci. Rep.">
        <title>Draft genome of Tanacetum cinerariifolium, the natural source of mosquito coil.</title>
        <authorList>
            <person name="Yamashiro T."/>
            <person name="Shiraishi A."/>
            <person name="Satake H."/>
            <person name="Nakayama K."/>
        </authorList>
    </citation>
    <scope>NUCLEOTIDE SEQUENCE</scope>
</reference>
<evidence type="ECO:0000313" key="3">
    <source>
        <dbReference type="EMBL" id="GEU68244.1"/>
    </source>
</evidence>
<name>A0A6L2M6N4_TANCI</name>
<feature type="region of interest" description="Disordered" evidence="2">
    <location>
        <begin position="888"/>
        <end position="916"/>
    </location>
</feature>
<comment type="caution">
    <text evidence="3">The sequence shown here is derived from an EMBL/GenBank/DDBJ whole genome shotgun (WGS) entry which is preliminary data.</text>
</comment>
<accession>A0A6L2M6N4</accession>